<dbReference type="PROSITE" id="PS51672">
    <property type="entry name" value="ACT_LIKE"/>
    <property type="match status" value="2"/>
</dbReference>
<evidence type="ECO:0000256" key="11">
    <source>
        <dbReference type="ARBA" id="ARBA00025527"/>
    </source>
</evidence>
<dbReference type="PANTHER" id="PTHR48078">
    <property type="entry name" value="THREONINE DEHYDRATASE, MITOCHONDRIAL-RELATED"/>
    <property type="match status" value="1"/>
</dbReference>
<dbReference type="GO" id="GO:0003941">
    <property type="term" value="F:L-serine ammonia-lyase activity"/>
    <property type="evidence" value="ECO:0007669"/>
    <property type="project" value="TreeGrafter"/>
</dbReference>
<dbReference type="EC" id="4.3.1.19" evidence="12"/>
<dbReference type="NCBIfam" id="NF006674">
    <property type="entry name" value="PRK09224.1"/>
    <property type="match status" value="1"/>
</dbReference>
<dbReference type="InterPro" id="IPR036052">
    <property type="entry name" value="TrpB-like_PALP_sf"/>
</dbReference>
<evidence type="ECO:0000256" key="8">
    <source>
        <dbReference type="ARBA" id="ARBA00022898"/>
    </source>
</evidence>
<dbReference type="AlphaFoldDB" id="E0XWR0"/>
<sequence length="501" mass="55175">MFKDYVKKIESANLYDLVQKTPINFASSLSEKLENRIYIKREDLQPVFSFKIRGAYNKLKNLSKLELDRGVIAASAGNHAQGVALAAHTLDVKAVIVMPVTTPEIKVQAVGARATVILHGDTYDEAYSHAIEISKTRKMTFIHPFDDEDVIVGQGTVGYEIFTQVQGAIDYIFIPVGGGGLCAGVAAYIKSLSPETKIIAVETLDAACLNSALMEGKPVKLKSVGLFADGTAVAEIGRKTFSILKELVDDVVLVSTDEICAAIKDIYNEVRAICEPSGAMSLAGLKKFVSQNAISESSLITIQCGANIDFDRLRYISERTEVGEKKEAILAVTLREEIGSFHKFCGALNGRVISEFNYRYSGENNAQVFVGVKVISDDDRERLIAYLTGLNYPVKDLTESEMAKSHIRYMVGGKAPSLSEEQIFRVQFPEKPGALHTFLTHLGGQFNITMFHYRNHGSAFGKVLVGFQCSDSDCNLIKKILDELNYPCQVETHSEAYKFFL</sequence>
<dbReference type="EMBL" id="GU474902">
    <property type="protein sequence ID" value="ADI18851.1"/>
    <property type="molecule type" value="Genomic_DNA"/>
</dbReference>
<dbReference type="GO" id="GO:0006567">
    <property type="term" value="P:L-threonine catabolic process"/>
    <property type="evidence" value="ECO:0007669"/>
    <property type="project" value="TreeGrafter"/>
</dbReference>
<dbReference type="CDD" id="cd01562">
    <property type="entry name" value="Thr-dehyd"/>
    <property type="match status" value="1"/>
</dbReference>
<dbReference type="CDD" id="cd04907">
    <property type="entry name" value="ACT_ThrD-I_2"/>
    <property type="match status" value="1"/>
</dbReference>
<dbReference type="NCBIfam" id="TIGR01124">
    <property type="entry name" value="ilvA_2Cterm"/>
    <property type="match status" value="1"/>
</dbReference>
<evidence type="ECO:0000313" key="14">
    <source>
        <dbReference type="EMBL" id="ADI18851.1"/>
    </source>
</evidence>
<dbReference type="InterPro" id="IPR005787">
    <property type="entry name" value="Thr_deHydtase_biosynth"/>
</dbReference>
<dbReference type="SUPFAM" id="SSF53686">
    <property type="entry name" value="Tryptophan synthase beta subunit-like PLP-dependent enzymes"/>
    <property type="match status" value="1"/>
</dbReference>
<comment type="catalytic activity">
    <reaction evidence="1 12">
        <text>L-threonine = 2-oxobutanoate + NH4(+)</text>
        <dbReference type="Rhea" id="RHEA:22108"/>
        <dbReference type="ChEBI" id="CHEBI:16763"/>
        <dbReference type="ChEBI" id="CHEBI:28938"/>
        <dbReference type="ChEBI" id="CHEBI:57926"/>
        <dbReference type="EC" id="4.3.1.19"/>
    </reaction>
</comment>
<evidence type="ECO:0000256" key="9">
    <source>
        <dbReference type="ARBA" id="ARBA00023239"/>
    </source>
</evidence>
<evidence type="ECO:0000256" key="6">
    <source>
        <dbReference type="ARBA" id="ARBA00022624"/>
    </source>
</evidence>
<gene>
    <name evidence="12" type="primary">ilvA</name>
</gene>
<comment type="function">
    <text evidence="11 12">Catalyzes the anaerobic formation of alpha-ketobutyrate and ammonia from threonine in a two-step reaction. The first step involved a dehydration of threonine and a production of enamine intermediates (aminocrotonate), which tautomerizes to its imine form (iminobutyrate). Both intermediates are unstable and short-lived. The second step is the nonenzymatic hydrolysis of the enamine/imine intermediates to form 2-ketobutyrate and free ammonia. In the low water environment of the cell, the second step is accelerated by RidA.</text>
</comment>
<dbReference type="CDD" id="cd04906">
    <property type="entry name" value="ACT_ThrD-I_1"/>
    <property type="match status" value="1"/>
</dbReference>
<evidence type="ECO:0000256" key="2">
    <source>
        <dbReference type="ARBA" id="ARBA00001933"/>
    </source>
</evidence>
<dbReference type="GO" id="GO:0006565">
    <property type="term" value="P:L-serine catabolic process"/>
    <property type="evidence" value="ECO:0007669"/>
    <property type="project" value="TreeGrafter"/>
</dbReference>
<keyword evidence="10 12" id="KW-0100">Branched-chain amino acid biosynthesis</keyword>
<keyword evidence="9 12" id="KW-0456">Lyase</keyword>
<proteinExistence type="inferred from homology"/>
<evidence type="ECO:0000256" key="4">
    <source>
        <dbReference type="ARBA" id="ARBA00010869"/>
    </source>
</evidence>
<reference evidence="14" key="1">
    <citation type="journal article" date="2011" name="Environ. Microbiol.">
        <title>Time-series analyses of Monterey Bay coastal microbial picoplankton using a 'genome proxy' microarray.</title>
        <authorList>
            <person name="Rich V.I."/>
            <person name="Pham V.D."/>
            <person name="Eppley J."/>
            <person name="Shi Y."/>
            <person name="DeLong E.F."/>
        </authorList>
    </citation>
    <scope>NUCLEOTIDE SEQUENCE</scope>
</reference>
<dbReference type="FunFam" id="3.40.50.1100:FF:000008">
    <property type="entry name" value="L-threonine dehydratase"/>
    <property type="match status" value="1"/>
</dbReference>
<keyword evidence="7" id="KW-0677">Repeat</keyword>
<dbReference type="UniPathway" id="UPA00047">
    <property type="reaction ID" value="UER00054"/>
</dbReference>
<comment type="subunit">
    <text evidence="12">Homotetramer.</text>
</comment>
<dbReference type="InterPro" id="IPR001721">
    <property type="entry name" value="TD_ACT-like"/>
</dbReference>
<comment type="similarity">
    <text evidence="4 12">Belongs to the serine/threonine dehydratase family.</text>
</comment>
<dbReference type="InterPro" id="IPR001926">
    <property type="entry name" value="TrpB-like_PALP"/>
</dbReference>
<dbReference type="Pfam" id="PF00585">
    <property type="entry name" value="Thr_dehydrat_C"/>
    <property type="match status" value="2"/>
</dbReference>
<dbReference type="GO" id="GO:0030170">
    <property type="term" value="F:pyridoxal phosphate binding"/>
    <property type="evidence" value="ECO:0007669"/>
    <property type="project" value="InterPro"/>
</dbReference>
<dbReference type="Gene3D" id="3.40.1020.10">
    <property type="entry name" value="Biosynthetic Threonine Deaminase, Domain 3"/>
    <property type="match status" value="1"/>
</dbReference>
<organism evidence="14">
    <name type="scientific">uncultured Pseudomonadales bacterium HF0010_05E14</name>
    <dbReference type="NCBI Taxonomy" id="710778"/>
    <lineage>
        <taxon>Bacteria</taxon>
        <taxon>Pseudomonadati</taxon>
        <taxon>Pseudomonadota</taxon>
        <taxon>Gammaproteobacteria</taxon>
        <taxon>Pseudomonadales</taxon>
        <taxon>environmental samples</taxon>
    </lineage>
</organism>
<dbReference type="InterPro" id="IPR050147">
    <property type="entry name" value="Ser/Thr_Dehydratase"/>
</dbReference>
<feature type="domain" description="ACT-like" evidence="13">
    <location>
        <begin position="422"/>
        <end position="493"/>
    </location>
</feature>
<keyword evidence="6 12" id="KW-0412">Isoleucine biosynthesis</keyword>
<dbReference type="Pfam" id="PF00291">
    <property type="entry name" value="PALP"/>
    <property type="match status" value="1"/>
</dbReference>
<name>E0XWR0_9GAMM</name>
<dbReference type="InterPro" id="IPR038110">
    <property type="entry name" value="TD_ACT-like_sf"/>
</dbReference>
<dbReference type="PROSITE" id="PS00165">
    <property type="entry name" value="DEHYDRATASE_SER_THR"/>
    <property type="match status" value="1"/>
</dbReference>
<feature type="domain" description="ACT-like" evidence="13">
    <location>
        <begin position="328"/>
        <end position="399"/>
    </location>
</feature>
<evidence type="ECO:0000259" key="13">
    <source>
        <dbReference type="PROSITE" id="PS51672"/>
    </source>
</evidence>
<comment type="pathway">
    <text evidence="3 12">Amino-acid biosynthesis; L-isoleucine biosynthesis; 2-oxobutanoate from L-threonine: step 1/1.</text>
</comment>
<dbReference type="GO" id="GO:0009097">
    <property type="term" value="P:isoleucine biosynthetic process"/>
    <property type="evidence" value="ECO:0007669"/>
    <property type="project" value="UniProtKB-UniRule"/>
</dbReference>
<evidence type="ECO:0000256" key="12">
    <source>
        <dbReference type="RuleBase" id="RU362012"/>
    </source>
</evidence>
<dbReference type="InterPro" id="IPR000634">
    <property type="entry name" value="Ser/Thr_deHydtase_PyrdxlP-BS"/>
</dbReference>
<dbReference type="InterPro" id="IPR045865">
    <property type="entry name" value="ACT-like_dom_sf"/>
</dbReference>
<dbReference type="GO" id="GO:0004794">
    <property type="term" value="F:threonine deaminase activity"/>
    <property type="evidence" value="ECO:0007669"/>
    <property type="project" value="UniProtKB-UniRule"/>
</dbReference>
<evidence type="ECO:0000256" key="3">
    <source>
        <dbReference type="ARBA" id="ARBA00004810"/>
    </source>
</evidence>
<dbReference type="PANTHER" id="PTHR48078:SF11">
    <property type="entry name" value="THREONINE DEHYDRATASE, MITOCHONDRIAL"/>
    <property type="match status" value="1"/>
</dbReference>
<dbReference type="Gene3D" id="3.40.50.1100">
    <property type="match status" value="2"/>
</dbReference>
<evidence type="ECO:0000256" key="5">
    <source>
        <dbReference type="ARBA" id="ARBA00022605"/>
    </source>
</evidence>
<comment type="cofactor">
    <cofactor evidence="2 12">
        <name>pyridoxal 5'-phosphate</name>
        <dbReference type="ChEBI" id="CHEBI:597326"/>
    </cofactor>
</comment>
<keyword evidence="8 12" id="KW-0663">Pyridoxal phosphate</keyword>
<accession>E0XWR0</accession>
<evidence type="ECO:0000256" key="10">
    <source>
        <dbReference type="ARBA" id="ARBA00023304"/>
    </source>
</evidence>
<evidence type="ECO:0000256" key="7">
    <source>
        <dbReference type="ARBA" id="ARBA00022737"/>
    </source>
</evidence>
<keyword evidence="5 12" id="KW-0028">Amino-acid biosynthesis</keyword>
<evidence type="ECO:0000256" key="1">
    <source>
        <dbReference type="ARBA" id="ARBA00001274"/>
    </source>
</evidence>
<dbReference type="SUPFAM" id="SSF55021">
    <property type="entry name" value="ACT-like"/>
    <property type="match status" value="2"/>
</dbReference>
<protein>
    <recommendedName>
        <fullName evidence="12">L-threonine dehydratase</fullName>
        <ecNumber evidence="12">4.3.1.19</ecNumber>
    </recommendedName>
    <alternativeName>
        <fullName evidence="12">Threonine deaminase</fullName>
    </alternativeName>
</protein>